<keyword evidence="2" id="KW-1185">Reference proteome</keyword>
<evidence type="ECO:0000313" key="1">
    <source>
        <dbReference type="EMBL" id="KAI0034693.1"/>
    </source>
</evidence>
<sequence length="258" mass="28814">MTKPLKFYDIPANLKDDEGPSHRAWSPNTWRVRYALNIKRIAYQTTWIDFPDIEAEMQKLGVPTTTVLAGKALYTVPTIYDPNTNRAVTDSQKIIEYIEEQYPDKLSLIPPYTRGLQAAFVDTHFQSLSMGAFLLLVPSILSACSARGLEHFRRTREPLFGGTRLEDAELQGESRAVAISKFIDELGVIDRAISTNGGKAMFLTGDILSNADVNLAAVLTWVLRLGGSESDLWRGISAAHGGRWVKYMDAFEPYRSVP</sequence>
<protein>
    <submittedName>
        <fullName evidence="1">Glutathione S-transferase</fullName>
    </submittedName>
</protein>
<reference evidence="1" key="1">
    <citation type="submission" date="2021-02" db="EMBL/GenBank/DDBJ databases">
        <authorList>
            <consortium name="DOE Joint Genome Institute"/>
            <person name="Ahrendt S."/>
            <person name="Looney B.P."/>
            <person name="Miyauchi S."/>
            <person name="Morin E."/>
            <person name="Drula E."/>
            <person name="Courty P.E."/>
            <person name="Chicoki N."/>
            <person name="Fauchery L."/>
            <person name="Kohler A."/>
            <person name="Kuo A."/>
            <person name="Labutti K."/>
            <person name="Pangilinan J."/>
            <person name="Lipzen A."/>
            <person name="Riley R."/>
            <person name="Andreopoulos W."/>
            <person name="He G."/>
            <person name="Johnson J."/>
            <person name="Barry K.W."/>
            <person name="Grigoriev I.V."/>
            <person name="Nagy L."/>
            <person name="Hibbett D."/>
            <person name="Henrissat B."/>
            <person name="Matheny P.B."/>
            <person name="Labbe J."/>
            <person name="Martin F."/>
        </authorList>
    </citation>
    <scope>NUCLEOTIDE SEQUENCE</scope>
    <source>
        <strain evidence="1">EC-137</strain>
    </source>
</reference>
<gene>
    <name evidence="1" type="ORF">K488DRAFT_44893</name>
</gene>
<evidence type="ECO:0000313" key="2">
    <source>
        <dbReference type="Proteomes" id="UP000814128"/>
    </source>
</evidence>
<reference evidence="1" key="2">
    <citation type="journal article" date="2022" name="New Phytol.">
        <title>Evolutionary transition to the ectomycorrhizal habit in the genomes of a hyperdiverse lineage of mushroom-forming fungi.</title>
        <authorList>
            <person name="Looney B."/>
            <person name="Miyauchi S."/>
            <person name="Morin E."/>
            <person name="Drula E."/>
            <person name="Courty P.E."/>
            <person name="Kohler A."/>
            <person name="Kuo A."/>
            <person name="LaButti K."/>
            <person name="Pangilinan J."/>
            <person name="Lipzen A."/>
            <person name="Riley R."/>
            <person name="Andreopoulos W."/>
            <person name="He G."/>
            <person name="Johnson J."/>
            <person name="Nolan M."/>
            <person name="Tritt A."/>
            <person name="Barry K.W."/>
            <person name="Grigoriev I.V."/>
            <person name="Nagy L.G."/>
            <person name="Hibbett D."/>
            <person name="Henrissat B."/>
            <person name="Matheny P.B."/>
            <person name="Labbe J."/>
            <person name="Martin F.M."/>
        </authorList>
    </citation>
    <scope>NUCLEOTIDE SEQUENCE</scope>
    <source>
        <strain evidence="1">EC-137</strain>
    </source>
</reference>
<comment type="caution">
    <text evidence="1">The sequence shown here is derived from an EMBL/GenBank/DDBJ whole genome shotgun (WGS) entry which is preliminary data.</text>
</comment>
<dbReference type="EMBL" id="MU273496">
    <property type="protein sequence ID" value="KAI0034693.1"/>
    <property type="molecule type" value="Genomic_DNA"/>
</dbReference>
<organism evidence="1 2">
    <name type="scientific">Vararia minispora EC-137</name>
    <dbReference type="NCBI Taxonomy" id="1314806"/>
    <lineage>
        <taxon>Eukaryota</taxon>
        <taxon>Fungi</taxon>
        <taxon>Dikarya</taxon>
        <taxon>Basidiomycota</taxon>
        <taxon>Agaricomycotina</taxon>
        <taxon>Agaricomycetes</taxon>
        <taxon>Russulales</taxon>
        <taxon>Lachnocladiaceae</taxon>
        <taxon>Vararia</taxon>
    </lineage>
</organism>
<proteinExistence type="predicted"/>
<accession>A0ACB8QS81</accession>
<name>A0ACB8QS81_9AGAM</name>
<dbReference type="Proteomes" id="UP000814128">
    <property type="component" value="Unassembled WGS sequence"/>
</dbReference>